<sequence>MQMSNGTSQQITEFILVGVPGLQDSQNLLCIIFLLAYFIVITGNLLILSLVILDQRLHTPMYFFLCHLAVLDIMLSTIILPKMFAVFLLNDKSISVAGCFTQMYLVLAIGGTENVILIVMAYDRYVAIMKPLHYHVIINGKLCVLLAIVAWILGHMVPVPALIQAMPLIFCGPNKIEYCYCDYPTVVSLACEDVTAVIENAFVAAMCITNIPFLLIICSYVRIIKTIAGMKKDDRKKALSTCVSHLLIVLIYYFSADLLYITALTHSSTQDTRVIIGVFAYILAPILNPIIYSLRNKQIKQAAEKYLAFLFRPQNAEPLVTNGEVSKIA</sequence>
<evidence type="ECO:0000256" key="9">
    <source>
        <dbReference type="ARBA" id="ARBA00023170"/>
    </source>
</evidence>
<name>A0A8X7WWA1_POLSE</name>
<keyword evidence="5 12" id="KW-0552">Olfaction</keyword>
<keyword evidence="9 11" id="KW-0675">Receptor</keyword>
<dbReference type="InterPro" id="IPR017452">
    <property type="entry name" value="GPCR_Rhodpsn_7TM"/>
</dbReference>
<feature type="non-terminal residue" evidence="14">
    <location>
        <position position="329"/>
    </location>
</feature>
<evidence type="ECO:0000256" key="6">
    <source>
        <dbReference type="ARBA" id="ARBA00022989"/>
    </source>
</evidence>
<comment type="subcellular location">
    <subcellularLocation>
        <location evidence="1 12">Cell membrane</location>
        <topology evidence="1 12">Multi-pass membrane protein</topology>
    </subcellularLocation>
</comment>
<dbReference type="Gene3D" id="1.20.1070.10">
    <property type="entry name" value="Rhodopsin 7-helix transmembrane proteins"/>
    <property type="match status" value="1"/>
</dbReference>
<keyword evidence="2 12" id="KW-1003">Cell membrane</keyword>
<feature type="non-terminal residue" evidence="14">
    <location>
        <position position="1"/>
    </location>
</feature>
<accession>A0A8X7WWA1</accession>
<dbReference type="EMBL" id="JAATIS010008602">
    <property type="protein sequence ID" value="KAG2456711.1"/>
    <property type="molecule type" value="Genomic_DNA"/>
</dbReference>
<dbReference type="GO" id="GO:0004984">
    <property type="term" value="F:olfactory receptor activity"/>
    <property type="evidence" value="ECO:0007669"/>
    <property type="project" value="InterPro"/>
</dbReference>
<feature type="domain" description="G-protein coupled receptors family 1 profile" evidence="13">
    <location>
        <begin position="43"/>
        <end position="292"/>
    </location>
</feature>
<gene>
    <name evidence="14" type="primary">Or6n1_0</name>
    <name evidence="14" type="ORF">GTO96_0012572</name>
</gene>
<dbReference type="PROSITE" id="PS00237">
    <property type="entry name" value="G_PROTEIN_RECEP_F1_1"/>
    <property type="match status" value="1"/>
</dbReference>
<dbReference type="AlphaFoldDB" id="A0A8X7WWA1"/>
<evidence type="ECO:0000256" key="2">
    <source>
        <dbReference type="ARBA" id="ARBA00022475"/>
    </source>
</evidence>
<feature type="transmembrane region" description="Helical" evidence="12">
    <location>
        <begin position="65"/>
        <end position="89"/>
    </location>
</feature>
<evidence type="ECO:0000256" key="10">
    <source>
        <dbReference type="ARBA" id="ARBA00023224"/>
    </source>
</evidence>
<keyword evidence="3 12" id="KW-0716">Sensory transduction</keyword>
<dbReference type="Proteomes" id="UP000886611">
    <property type="component" value="Unassembled WGS sequence"/>
</dbReference>
<evidence type="ECO:0000256" key="11">
    <source>
        <dbReference type="RuleBase" id="RU000688"/>
    </source>
</evidence>
<dbReference type="InterPro" id="IPR000276">
    <property type="entry name" value="GPCR_Rhodpsn"/>
</dbReference>
<dbReference type="CDD" id="cd13954">
    <property type="entry name" value="7tmA_OR"/>
    <property type="match status" value="1"/>
</dbReference>
<evidence type="ECO:0000256" key="8">
    <source>
        <dbReference type="ARBA" id="ARBA00023136"/>
    </source>
</evidence>
<evidence type="ECO:0000256" key="7">
    <source>
        <dbReference type="ARBA" id="ARBA00023040"/>
    </source>
</evidence>
<comment type="caution">
    <text evidence="14">The sequence shown here is derived from an EMBL/GenBank/DDBJ whole genome shotgun (WGS) entry which is preliminary data.</text>
</comment>
<reference evidence="14 15" key="1">
    <citation type="journal article" date="2021" name="Cell">
        <title>Tracing the genetic footprints of vertebrate landing in non-teleost ray-finned fishes.</title>
        <authorList>
            <person name="Bi X."/>
            <person name="Wang K."/>
            <person name="Yang L."/>
            <person name="Pan H."/>
            <person name="Jiang H."/>
            <person name="Wei Q."/>
            <person name="Fang M."/>
            <person name="Yu H."/>
            <person name="Zhu C."/>
            <person name="Cai Y."/>
            <person name="He Y."/>
            <person name="Gan X."/>
            <person name="Zeng H."/>
            <person name="Yu D."/>
            <person name="Zhu Y."/>
            <person name="Jiang H."/>
            <person name="Qiu Q."/>
            <person name="Yang H."/>
            <person name="Zhang Y.E."/>
            <person name="Wang W."/>
            <person name="Zhu M."/>
            <person name="He S."/>
            <person name="Zhang G."/>
        </authorList>
    </citation>
    <scope>NUCLEOTIDE SEQUENCE [LARGE SCALE GENOMIC DNA]</scope>
    <source>
        <strain evidence="14">Bchr_013</strain>
    </source>
</reference>
<dbReference type="InterPro" id="IPR000725">
    <property type="entry name" value="Olfact_rcpt"/>
</dbReference>
<evidence type="ECO:0000313" key="14">
    <source>
        <dbReference type="EMBL" id="KAG2456711.1"/>
    </source>
</evidence>
<feature type="transmembrane region" description="Helical" evidence="12">
    <location>
        <begin position="274"/>
        <end position="294"/>
    </location>
</feature>
<keyword evidence="10 11" id="KW-0807">Transducer</keyword>
<feature type="transmembrane region" description="Helical" evidence="12">
    <location>
        <begin position="101"/>
        <end position="122"/>
    </location>
</feature>
<keyword evidence="7 11" id="KW-0297">G-protein coupled receptor</keyword>
<dbReference type="GO" id="GO:0004930">
    <property type="term" value="F:G protein-coupled receptor activity"/>
    <property type="evidence" value="ECO:0007669"/>
    <property type="project" value="UniProtKB-KW"/>
</dbReference>
<evidence type="ECO:0000256" key="5">
    <source>
        <dbReference type="ARBA" id="ARBA00022725"/>
    </source>
</evidence>
<dbReference type="FunFam" id="1.20.1070.10:FF:000015">
    <property type="entry name" value="Olfactory receptor"/>
    <property type="match status" value="1"/>
</dbReference>
<keyword evidence="6 12" id="KW-1133">Transmembrane helix</keyword>
<feature type="transmembrane region" description="Helical" evidence="12">
    <location>
        <begin position="31"/>
        <end position="53"/>
    </location>
</feature>
<keyword evidence="4 11" id="KW-0812">Transmembrane</keyword>
<evidence type="ECO:0000313" key="15">
    <source>
        <dbReference type="Proteomes" id="UP000886611"/>
    </source>
</evidence>
<evidence type="ECO:0000256" key="1">
    <source>
        <dbReference type="ARBA" id="ARBA00004651"/>
    </source>
</evidence>
<evidence type="ECO:0000259" key="13">
    <source>
        <dbReference type="PROSITE" id="PS50262"/>
    </source>
</evidence>
<feature type="transmembrane region" description="Helical" evidence="12">
    <location>
        <begin position="202"/>
        <end position="221"/>
    </location>
</feature>
<dbReference type="GO" id="GO:0005886">
    <property type="term" value="C:plasma membrane"/>
    <property type="evidence" value="ECO:0007669"/>
    <property type="project" value="UniProtKB-SubCell"/>
</dbReference>
<keyword evidence="15" id="KW-1185">Reference proteome</keyword>
<feature type="transmembrane region" description="Helical" evidence="12">
    <location>
        <begin position="242"/>
        <end position="262"/>
    </location>
</feature>
<organism evidence="14 15">
    <name type="scientific">Polypterus senegalus</name>
    <name type="common">Senegal bichir</name>
    <dbReference type="NCBI Taxonomy" id="55291"/>
    <lineage>
        <taxon>Eukaryota</taxon>
        <taxon>Metazoa</taxon>
        <taxon>Chordata</taxon>
        <taxon>Craniata</taxon>
        <taxon>Vertebrata</taxon>
        <taxon>Euteleostomi</taxon>
        <taxon>Actinopterygii</taxon>
        <taxon>Polypteriformes</taxon>
        <taxon>Polypteridae</taxon>
        <taxon>Polypterus</taxon>
    </lineage>
</organism>
<proteinExistence type="inferred from homology"/>
<evidence type="ECO:0000256" key="3">
    <source>
        <dbReference type="ARBA" id="ARBA00022606"/>
    </source>
</evidence>
<evidence type="ECO:0000256" key="4">
    <source>
        <dbReference type="ARBA" id="ARBA00022692"/>
    </source>
</evidence>
<feature type="transmembrane region" description="Helical" evidence="12">
    <location>
        <begin position="134"/>
        <end position="153"/>
    </location>
</feature>
<comment type="similarity">
    <text evidence="11">Belongs to the G-protein coupled receptor 1 family.</text>
</comment>
<dbReference type="PROSITE" id="PS50262">
    <property type="entry name" value="G_PROTEIN_RECEP_F1_2"/>
    <property type="match status" value="1"/>
</dbReference>
<protein>
    <recommendedName>
        <fullName evidence="12">Olfactory receptor</fullName>
    </recommendedName>
</protein>
<dbReference type="SUPFAM" id="SSF81321">
    <property type="entry name" value="Family A G protein-coupled receptor-like"/>
    <property type="match status" value="1"/>
</dbReference>
<keyword evidence="8 12" id="KW-0472">Membrane</keyword>
<evidence type="ECO:0000256" key="12">
    <source>
        <dbReference type="RuleBase" id="RU363047"/>
    </source>
</evidence>
<dbReference type="Pfam" id="PF13853">
    <property type="entry name" value="7tm_4"/>
    <property type="match status" value="1"/>
</dbReference>
<dbReference type="PRINTS" id="PR00245">
    <property type="entry name" value="OLFACTORYR"/>
</dbReference>
<dbReference type="PANTHER" id="PTHR26453">
    <property type="entry name" value="OLFACTORY RECEPTOR"/>
    <property type="match status" value="1"/>
</dbReference>
<dbReference type="PRINTS" id="PR00237">
    <property type="entry name" value="GPCRRHODOPSN"/>
</dbReference>